<dbReference type="EMBL" id="JABBWG010000049">
    <property type="protein sequence ID" value="KAG1805952.1"/>
    <property type="molecule type" value="Genomic_DNA"/>
</dbReference>
<dbReference type="RefSeq" id="XP_041187528.1">
    <property type="nucleotide sequence ID" value="XM_041331721.1"/>
</dbReference>
<evidence type="ECO:0000313" key="3">
    <source>
        <dbReference type="Proteomes" id="UP000807769"/>
    </source>
</evidence>
<evidence type="ECO:0000256" key="1">
    <source>
        <dbReference type="SAM" id="MobiDB-lite"/>
    </source>
</evidence>
<name>A0A9P7J708_9AGAM</name>
<accession>A0A9P7J708</accession>
<feature type="compositionally biased region" description="Basic residues" evidence="1">
    <location>
        <begin position="230"/>
        <end position="239"/>
    </location>
</feature>
<feature type="non-terminal residue" evidence="2">
    <location>
        <position position="1"/>
    </location>
</feature>
<protein>
    <submittedName>
        <fullName evidence="2">Uncharacterized protein</fullName>
    </submittedName>
</protein>
<keyword evidence="3" id="KW-1185">Reference proteome</keyword>
<sequence>TPDSPSRHHYDSKITDTPSKCMCLMTASLSQTSSSFLVSKTWMSKGQLIPAPVFKKPPVLPEPDWSLLIAKQASGDKMRDIEHWKTHCLDLEEALRHAKHQLATREQINAGQNAQIIIQDLTLRKLNETLNTGDKKDTDRVKLYPKGNGRHMTEHWFIDELKEDHAKRAKKVEVRKQRKAARDVRCGEGVELVTQWNEIKEKHAAAVRDWQVKCEHLNVEGVRKKDWPKKPKWPLKPKRAPQQAVEADCDDENGSGLVAEGVDKQEHGSSSSESSDEENV</sequence>
<gene>
    <name evidence="2" type="ORF">BJ212DRAFT_1283026</name>
</gene>
<dbReference type="OrthoDB" id="2636278at2759"/>
<evidence type="ECO:0000313" key="2">
    <source>
        <dbReference type="EMBL" id="KAG1805952.1"/>
    </source>
</evidence>
<feature type="region of interest" description="Disordered" evidence="1">
    <location>
        <begin position="226"/>
        <end position="280"/>
    </location>
</feature>
<proteinExistence type="predicted"/>
<dbReference type="Proteomes" id="UP000807769">
    <property type="component" value="Unassembled WGS sequence"/>
</dbReference>
<dbReference type="AlphaFoldDB" id="A0A9P7J708"/>
<organism evidence="2 3">
    <name type="scientific">Suillus subaureus</name>
    <dbReference type="NCBI Taxonomy" id="48587"/>
    <lineage>
        <taxon>Eukaryota</taxon>
        <taxon>Fungi</taxon>
        <taxon>Dikarya</taxon>
        <taxon>Basidiomycota</taxon>
        <taxon>Agaricomycotina</taxon>
        <taxon>Agaricomycetes</taxon>
        <taxon>Agaricomycetidae</taxon>
        <taxon>Boletales</taxon>
        <taxon>Suillineae</taxon>
        <taxon>Suillaceae</taxon>
        <taxon>Suillus</taxon>
    </lineage>
</organism>
<comment type="caution">
    <text evidence="2">The sequence shown here is derived from an EMBL/GenBank/DDBJ whole genome shotgun (WGS) entry which is preliminary data.</text>
</comment>
<reference evidence="2" key="1">
    <citation type="journal article" date="2020" name="New Phytol.">
        <title>Comparative genomics reveals dynamic genome evolution in host specialist ectomycorrhizal fungi.</title>
        <authorList>
            <person name="Lofgren L.A."/>
            <person name="Nguyen N.H."/>
            <person name="Vilgalys R."/>
            <person name="Ruytinx J."/>
            <person name="Liao H.L."/>
            <person name="Branco S."/>
            <person name="Kuo A."/>
            <person name="LaButti K."/>
            <person name="Lipzen A."/>
            <person name="Andreopoulos W."/>
            <person name="Pangilinan J."/>
            <person name="Riley R."/>
            <person name="Hundley H."/>
            <person name="Na H."/>
            <person name="Barry K."/>
            <person name="Grigoriev I.V."/>
            <person name="Stajich J.E."/>
            <person name="Kennedy P.G."/>
        </authorList>
    </citation>
    <scope>NUCLEOTIDE SEQUENCE</scope>
    <source>
        <strain evidence="2">MN1</strain>
    </source>
</reference>
<dbReference type="GeneID" id="64625738"/>